<gene>
    <name evidence="7" type="ORF">MFMK1_001451</name>
</gene>
<dbReference type="CDD" id="cd06574">
    <property type="entry name" value="TM_PBP1_branched-chain-AA_like"/>
    <property type="match status" value="1"/>
</dbReference>
<keyword evidence="2" id="KW-1003">Cell membrane</keyword>
<sequence>MYLNILLGSIEQGLLYSIMVLGVYITFRVLDYADLTVDGSFTLGAAVAAIMIVNGYNPWLGVLIAILAGAAAGIMTGALHTKLDIAPLLSGILSMIALYSINLRVMGKANVTLLRMDTVFSSLVDLGIAKSWVVIILGTLVTVVTVLLLWWFLNTELGLAMRATGDNTQMIRSLGVNTNTMKIIGLSISNGMVALSGALVAQYQSFADIGMGIGMIVVGLASVIIGEVLFGTSGIMRTLLAVAMGSVVYRLVIAIVLQLGLQPTDLKMFTALIVTIALASPIVKGKLQRLLKTGKDGQNVKG</sequence>
<keyword evidence="8" id="KW-1185">Reference proteome</keyword>
<dbReference type="KEGG" id="dbc:MFMK1_001451"/>
<reference evidence="7 8" key="1">
    <citation type="submission" date="2023-04" db="EMBL/GenBank/DDBJ databases">
        <authorList>
            <person name="Hsu D."/>
        </authorList>
    </citation>
    <scope>NUCLEOTIDE SEQUENCE [LARGE SCALE GENOMIC DNA]</scope>
    <source>
        <strain evidence="7 8">MK1</strain>
    </source>
</reference>
<comment type="subcellular location">
    <subcellularLocation>
        <location evidence="1">Cell membrane</location>
        <topology evidence="1">Multi-pass membrane protein</topology>
    </subcellularLocation>
</comment>
<protein>
    <submittedName>
        <fullName evidence="7">ABC transporter permease</fullName>
    </submittedName>
</protein>
<evidence type="ECO:0000313" key="8">
    <source>
        <dbReference type="Proteomes" id="UP001329915"/>
    </source>
</evidence>
<dbReference type="EMBL" id="CP121694">
    <property type="protein sequence ID" value="WRO21641.1"/>
    <property type="molecule type" value="Genomic_DNA"/>
</dbReference>
<feature type="transmembrane region" description="Helical" evidence="6">
    <location>
        <begin position="239"/>
        <end position="260"/>
    </location>
</feature>
<proteinExistence type="predicted"/>
<dbReference type="GO" id="GO:0005886">
    <property type="term" value="C:plasma membrane"/>
    <property type="evidence" value="ECO:0007669"/>
    <property type="project" value="UniProtKB-SubCell"/>
</dbReference>
<keyword evidence="3 6" id="KW-0812">Transmembrane</keyword>
<keyword evidence="5 6" id="KW-0472">Membrane</keyword>
<dbReference type="PANTHER" id="PTHR32196">
    <property type="entry name" value="ABC TRANSPORTER PERMEASE PROTEIN YPHD-RELATED-RELATED"/>
    <property type="match status" value="1"/>
</dbReference>
<organism evidence="7 8">
    <name type="scientific">Metallumcola ferriviriculae</name>
    <dbReference type="NCBI Taxonomy" id="3039180"/>
    <lineage>
        <taxon>Bacteria</taxon>
        <taxon>Bacillati</taxon>
        <taxon>Bacillota</taxon>
        <taxon>Clostridia</taxon>
        <taxon>Neomoorellales</taxon>
        <taxon>Desulfitibacteraceae</taxon>
        <taxon>Metallumcola</taxon>
    </lineage>
</organism>
<evidence type="ECO:0000256" key="5">
    <source>
        <dbReference type="ARBA" id="ARBA00023136"/>
    </source>
</evidence>
<dbReference type="AlphaFoldDB" id="A0AAU0UKN4"/>
<feature type="transmembrane region" description="Helical" evidence="6">
    <location>
        <begin position="266"/>
        <end position="283"/>
    </location>
</feature>
<feature type="transmembrane region" description="Helical" evidence="6">
    <location>
        <begin position="6"/>
        <end position="25"/>
    </location>
</feature>
<keyword evidence="4 6" id="KW-1133">Transmembrane helix</keyword>
<accession>A0AAU0UKN4</accession>
<dbReference type="PANTHER" id="PTHR32196:SF69">
    <property type="entry name" value="BRANCHED-CHAIN AMINO ACID TRANSPORT SYSTEM, PERMEASE PROTEIN"/>
    <property type="match status" value="1"/>
</dbReference>
<dbReference type="GO" id="GO:0022857">
    <property type="term" value="F:transmembrane transporter activity"/>
    <property type="evidence" value="ECO:0007669"/>
    <property type="project" value="InterPro"/>
</dbReference>
<feature type="transmembrane region" description="Helical" evidence="6">
    <location>
        <begin position="32"/>
        <end position="53"/>
    </location>
</feature>
<evidence type="ECO:0000256" key="1">
    <source>
        <dbReference type="ARBA" id="ARBA00004651"/>
    </source>
</evidence>
<feature type="transmembrane region" description="Helical" evidence="6">
    <location>
        <begin position="86"/>
        <end position="107"/>
    </location>
</feature>
<name>A0AAU0UKN4_9FIRM</name>
<evidence type="ECO:0000256" key="4">
    <source>
        <dbReference type="ARBA" id="ARBA00022989"/>
    </source>
</evidence>
<feature type="transmembrane region" description="Helical" evidence="6">
    <location>
        <begin position="209"/>
        <end position="230"/>
    </location>
</feature>
<evidence type="ECO:0000256" key="2">
    <source>
        <dbReference type="ARBA" id="ARBA00022475"/>
    </source>
</evidence>
<evidence type="ECO:0000256" key="3">
    <source>
        <dbReference type="ARBA" id="ARBA00022692"/>
    </source>
</evidence>
<dbReference type="InterPro" id="IPR001851">
    <property type="entry name" value="ABC_transp_permease"/>
</dbReference>
<dbReference type="Proteomes" id="UP001329915">
    <property type="component" value="Chromosome"/>
</dbReference>
<feature type="transmembrane region" description="Helical" evidence="6">
    <location>
        <begin position="127"/>
        <end position="153"/>
    </location>
</feature>
<dbReference type="RefSeq" id="WP_366924473.1">
    <property type="nucleotide sequence ID" value="NZ_CP121694.1"/>
</dbReference>
<feature type="transmembrane region" description="Helical" evidence="6">
    <location>
        <begin position="183"/>
        <end position="203"/>
    </location>
</feature>
<evidence type="ECO:0000256" key="6">
    <source>
        <dbReference type="SAM" id="Phobius"/>
    </source>
</evidence>
<dbReference type="Pfam" id="PF02653">
    <property type="entry name" value="BPD_transp_2"/>
    <property type="match status" value="1"/>
</dbReference>
<evidence type="ECO:0000313" key="7">
    <source>
        <dbReference type="EMBL" id="WRO21641.1"/>
    </source>
</evidence>